<feature type="transmembrane region" description="Helical" evidence="1">
    <location>
        <begin position="44"/>
        <end position="60"/>
    </location>
</feature>
<dbReference type="EMBL" id="MN740952">
    <property type="protein sequence ID" value="QHU19525.1"/>
    <property type="molecule type" value="Genomic_DNA"/>
</dbReference>
<dbReference type="AlphaFoldDB" id="A0A6C0KNE2"/>
<reference evidence="2" key="1">
    <citation type="journal article" date="2020" name="Nature">
        <title>Giant virus diversity and host interactions through global metagenomics.</title>
        <authorList>
            <person name="Schulz F."/>
            <person name="Roux S."/>
            <person name="Paez-Espino D."/>
            <person name="Jungbluth S."/>
            <person name="Walsh D.A."/>
            <person name="Denef V.J."/>
            <person name="McMahon K.D."/>
            <person name="Konstantinidis K.T."/>
            <person name="Eloe-Fadrosh E.A."/>
            <person name="Kyrpides N.C."/>
            <person name="Woyke T."/>
        </authorList>
    </citation>
    <scope>NUCLEOTIDE SEQUENCE</scope>
    <source>
        <strain evidence="2">GVMAG-S-3300013014-113</strain>
    </source>
</reference>
<feature type="transmembrane region" description="Helical" evidence="1">
    <location>
        <begin position="20"/>
        <end position="38"/>
    </location>
</feature>
<keyword evidence="1" id="KW-0472">Membrane</keyword>
<evidence type="ECO:0000256" key="1">
    <source>
        <dbReference type="SAM" id="Phobius"/>
    </source>
</evidence>
<name>A0A6C0KNE2_9ZZZZ</name>
<keyword evidence="1" id="KW-0812">Transmembrane</keyword>
<sequence length="168" mass="19595">MPHNIIYIINNKLHNKKYNLYTLIFYALIMHSYYILYINLHNNNYIAIFIYFVLLLLFYIKFKKFSYVITYIYLLFTLVFIKLKVKENNTNLRQTVAEQGEATRTNLTTNMPPEDNSITPCEKYIMDKMVERGLTIEQPANTPQPGTISTSLNLTPPVAISTPTRLVG</sequence>
<feature type="transmembrane region" description="Helical" evidence="1">
    <location>
        <begin position="67"/>
        <end position="85"/>
    </location>
</feature>
<evidence type="ECO:0000313" key="2">
    <source>
        <dbReference type="EMBL" id="QHU19525.1"/>
    </source>
</evidence>
<accession>A0A6C0KNE2</accession>
<proteinExistence type="predicted"/>
<keyword evidence="1" id="KW-1133">Transmembrane helix</keyword>
<protein>
    <submittedName>
        <fullName evidence="2">Uncharacterized protein</fullName>
    </submittedName>
</protein>
<organism evidence="2">
    <name type="scientific">viral metagenome</name>
    <dbReference type="NCBI Taxonomy" id="1070528"/>
    <lineage>
        <taxon>unclassified sequences</taxon>
        <taxon>metagenomes</taxon>
        <taxon>organismal metagenomes</taxon>
    </lineage>
</organism>